<reference evidence="14 15" key="1">
    <citation type="submission" date="2018-07" db="EMBL/GenBank/DDBJ databases">
        <title>Genomic Encyclopedia of Type Strains, Phase IV (KMG-IV): sequencing the most valuable type-strain genomes for metagenomic binning, comparative biology and taxonomic classification.</title>
        <authorList>
            <person name="Goeker M."/>
        </authorList>
    </citation>
    <scope>NUCLEOTIDE SEQUENCE [LARGE SCALE GENOMIC DNA]</scope>
    <source>
        <strain evidence="14 15">DSM 21410</strain>
    </source>
</reference>
<dbReference type="GO" id="GO:0005829">
    <property type="term" value="C:cytosol"/>
    <property type="evidence" value="ECO:0007669"/>
    <property type="project" value="TreeGrafter"/>
</dbReference>
<comment type="subcellular location">
    <subcellularLocation>
        <location evidence="12">Cytoplasm</location>
    </subcellularLocation>
</comment>
<evidence type="ECO:0000259" key="13">
    <source>
        <dbReference type="PROSITE" id="PS51722"/>
    </source>
</evidence>
<feature type="binding site" evidence="12">
    <location>
        <begin position="81"/>
        <end position="85"/>
    </location>
    <ligand>
        <name>GTP</name>
        <dbReference type="ChEBI" id="CHEBI:37565"/>
    </ligand>
</feature>
<keyword evidence="15" id="KW-1185">Reference proteome</keyword>
<comment type="similarity">
    <text evidence="1 12">Belongs to the TRAFAC class translation factor GTPase superfamily. Classic translation factor GTPase family. EF-Tu/EF-1A subfamily.</text>
</comment>
<dbReference type="AlphaFoldDB" id="A0A369A6J8"/>
<dbReference type="NCBIfam" id="TIGR00485">
    <property type="entry name" value="EF-Tu"/>
    <property type="match status" value="1"/>
</dbReference>
<keyword evidence="12" id="KW-0460">Magnesium</keyword>
<feature type="binding site" evidence="12">
    <location>
        <position position="26"/>
    </location>
    <ligand>
        <name>Mg(2+)</name>
        <dbReference type="ChEBI" id="CHEBI:18420"/>
    </ligand>
</feature>
<dbReference type="InterPro" id="IPR033720">
    <property type="entry name" value="EFTU_2"/>
</dbReference>
<dbReference type="SUPFAM" id="SSF50465">
    <property type="entry name" value="EF-Tu/eEF-1alpha/eIF2-gamma C-terminal domain"/>
    <property type="match status" value="1"/>
</dbReference>
<evidence type="ECO:0000256" key="12">
    <source>
        <dbReference type="HAMAP-Rule" id="MF_00118"/>
    </source>
</evidence>
<dbReference type="InterPro" id="IPR050055">
    <property type="entry name" value="EF-Tu_GTPase"/>
</dbReference>
<dbReference type="NCBIfam" id="NF000766">
    <property type="entry name" value="PRK00049.1"/>
    <property type="match status" value="1"/>
</dbReference>
<dbReference type="HAMAP" id="MF_00118_B">
    <property type="entry name" value="EF_Tu_B"/>
    <property type="match status" value="1"/>
</dbReference>
<name>A0A369A6J8_9FLAO</name>
<comment type="subunit">
    <text evidence="10">Monomer. Heterotetramer composed of two EF-Ts.EF-Tu dimer complexes.</text>
</comment>
<dbReference type="InterPro" id="IPR027417">
    <property type="entry name" value="P-loop_NTPase"/>
</dbReference>
<evidence type="ECO:0000256" key="7">
    <source>
        <dbReference type="ARBA" id="ARBA00023134"/>
    </source>
</evidence>
<keyword evidence="7 12" id="KW-0342">GTP-binding</keyword>
<dbReference type="EMBL" id="QPJS01000001">
    <property type="protein sequence ID" value="RCX04899.1"/>
    <property type="molecule type" value="Genomic_DNA"/>
</dbReference>
<keyword evidence="6 12" id="KW-0648">Protein biosynthesis</keyword>
<dbReference type="Proteomes" id="UP000253517">
    <property type="component" value="Unassembled WGS sequence"/>
</dbReference>
<dbReference type="Gene3D" id="2.40.30.10">
    <property type="entry name" value="Translation factors"/>
    <property type="match status" value="2"/>
</dbReference>
<dbReference type="InterPro" id="IPR009001">
    <property type="entry name" value="Transl_elong_EF1A/Init_IF2_C"/>
</dbReference>
<dbReference type="SUPFAM" id="SSF50447">
    <property type="entry name" value="Translation proteins"/>
    <property type="match status" value="1"/>
</dbReference>
<dbReference type="InterPro" id="IPR000795">
    <property type="entry name" value="T_Tr_GTP-bd_dom"/>
</dbReference>
<dbReference type="NCBIfam" id="TIGR00231">
    <property type="entry name" value="small_GTP"/>
    <property type="match status" value="1"/>
</dbReference>
<keyword evidence="12" id="KW-0479">Metal-binding</keyword>
<sequence length="395" mass="43598">MAKEQFIRKKPHVNVGTIGHVDHGKTTLTAAITKVLAERGLAQARDFDSIDNAPEEKERGITINTAHVEYETDKRHYAHVDCPGHADYVKNMVTGAAQMDGAILVVAATDGPMPQTREHILLARQVGVPRIVVFLNKVDMVDDEELLELVEMEVRELLSFYEYDGDNTPVIRGSALGALNGEPKWVQTVLDLMNAVDNWIEEPIRDKDKPFLMPIEDVFTITGRGTVATGRIETGVINSGDAVDIIGFGDEKLTSTVTGVEMFRKILDRGEAGDNVGLLLRGIEKSQIRRGMVICKPGSQTPHRSFKAEVYILKKEEGGRHTAFRNKYRPQFYLRTTDVTGEIILPEGVEMVMPGDNLTITVNLITPVAISKGLRFAIREGGRTVGAGQVTEILE</sequence>
<dbReference type="InterPro" id="IPR004160">
    <property type="entry name" value="Transl_elong_EFTu/EF1A_C"/>
</dbReference>
<feature type="binding site" evidence="12">
    <location>
        <begin position="19"/>
        <end position="26"/>
    </location>
    <ligand>
        <name>GTP</name>
        <dbReference type="ChEBI" id="CHEBI:37565"/>
    </ligand>
</feature>
<dbReference type="PROSITE" id="PS00301">
    <property type="entry name" value="G_TR_1"/>
    <property type="match status" value="1"/>
</dbReference>
<feature type="binding site" evidence="12">
    <location>
        <begin position="136"/>
        <end position="139"/>
    </location>
    <ligand>
        <name>GTP</name>
        <dbReference type="ChEBI" id="CHEBI:37565"/>
    </ligand>
</feature>
<dbReference type="InterPro" id="IPR004161">
    <property type="entry name" value="EFTu-like_2"/>
</dbReference>
<dbReference type="InterPro" id="IPR009000">
    <property type="entry name" value="Transl_B-barrel_sf"/>
</dbReference>
<dbReference type="Pfam" id="PF00009">
    <property type="entry name" value="GTP_EFTU"/>
    <property type="match status" value="1"/>
</dbReference>
<dbReference type="FunFam" id="3.40.50.300:FF:000003">
    <property type="entry name" value="Elongation factor Tu"/>
    <property type="match status" value="1"/>
</dbReference>
<dbReference type="GO" id="GO:0000287">
    <property type="term" value="F:magnesium ion binding"/>
    <property type="evidence" value="ECO:0007669"/>
    <property type="project" value="UniProtKB-UniRule"/>
</dbReference>
<keyword evidence="3 12" id="KW-0547">Nucleotide-binding</keyword>
<dbReference type="RefSeq" id="WP_037357698.1">
    <property type="nucleotide sequence ID" value="NZ_BHZF01000001.1"/>
</dbReference>
<dbReference type="NCBIfam" id="NF009373">
    <property type="entry name" value="PRK12736.1"/>
    <property type="match status" value="1"/>
</dbReference>
<dbReference type="Gene3D" id="3.40.50.300">
    <property type="entry name" value="P-loop containing nucleotide triphosphate hydrolases"/>
    <property type="match status" value="1"/>
</dbReference>
<evidence type="ECO:0000256" key="2">
    <source>
        <dbReference type="ARBA" id="ARBA00022490"/>
    </source>
</evidence>
<evidence type="ECO:0000256" key="11">
    <source>
        <dbReference type="ARBA" id="ARBA00064283"/>
    </source>
</evidence>
<dbReference type="Pfam" id="PF03143">
    <property type="entry name" value="GTP_EFTU_D3"/>
    <property type="match status" value="1"/>
</dbReference>
<proteinExistence type="inferred from homology"/>
<dbReference type="CDD" id="cd03697">
    <property type="entry name" value="EFTU_II"/>
    <property type="match status" value="1"/>
</dbReference>
<comment type="caution">
    <text evidence="14">The sequence shown here is derived from an EMBL/GenBank/DDBJ whole genome shotgun (WGS) entry which is preliminary data.</text>
</comment>
<dbReference type="CDD" id="cd01884">
    <property type="entry name" value="EF_Tu"/>
    <property type="match status" value="1"/>
</dbReference>
<dbReference type="FunFam" id="2.40.30.10:FF:000001">
    <property type="entry name" value="Elongation factor Tu"/>
    <property type="match status" value="1"/>
</dbReference>
<evidence type="ECO:0000256" key="3">
    <source>
        <dbReference type="ARBA" id="ARBA00022741"/>
    </source>
</evidence>
<evidence type="ECO:0000256" key="4">
    <source>
        <dbReference type="ARBA" id="ARBA00022768"/>
    </source>
</evidence>
<dbReference type="PRINTS" id="PR00315">
    <property type="entry name" value="ELONGATNFCT"/>
</dbReference>
<comment type="subunit">
    <text evidence="11">(Microbial infection) Upon infection by bacteriophage Qbeta, part of the viral RNA-dependent RNA polymerase complex, the other subunits are the viral replicase catalytic subunit (AC P14647), host ribosomal protein S1 and EF-Ts.</text>
</comment>
<dbReference type="InterPro" id="IPR004541">
    <property type="entry name" value="Transl_elong_EFTu/EF1A_bac/org"/>
</dbReference>
<dbReference type="Pfam" id="PF03144">
    <property type="entry name" value="GTP_EFTU_D2"/>
    <property type="match status" value="1"/>
</dbReference>
<dbReference type="PANTHER" id="PTHR43721">
    <property type="entry name" value="ELONGATION FACTOR TU-RELATED"/>
    <property type="match status" value="1"/>
</dbReference>
<dbReference type="InterPro" id="IPR005225">
    <property type="entry name" value="Small_GTP-bd"/>
</dbReference>
<comment type="function">
    <text evidence="12">GTP hydrolase that promotes the GTP-dependent binding of aminoacyl-tRNA to the A-site of ribosomes during protein biosynthesis.</text>
</comment>
<evidence type="ECO:0000256" key="1">
    <source>
        <dbReference type="ARBA" id="ARBA00007249"/>
    </source>
</evidence>
<accession>A0A369A6J8</accession>
<dbReference type="GO" id="GO:0003924">
    <property type="term" value="F:GTPase activity"/>
    <property type="evidence" value="ECO:0007669"/>
    <property type="project" value="UniProtKB-UniRule"/>
</dbReference>
<evidence type="ECO:0000313" key="15">
    <source>
        <dbReference type="Proteomes" id="UP000253517"/>
    </source>
</evidence>
<evidence type="ECO:0000256" key="8">
    <source>
        <dbReference type="ARBA" id="ARBA00029554"/>
    </source>
</evidence>
<dbReference type="PANTHER" id="PTHR43721:SF22">
    <property type="entry name" value="ELONGATION FACTOR TU, MITOCHONDRIAL"/>
    <property type="match status" value="1"/>
</dbReference>
<dbReference type="InterPro" id="IPR031157">
    <property type="entry name" value="G_TR_CS"/>
</dbReference>
<comment type="function">
    <text evidence="9">May play an important regulatory role in cell growth and in the bacterial response to nutrient deprivation.</text>
</comment>
<keyword evidence="5 12" id="KW-0378">Hydrolase</keyword>
<keyword evidence="2 12" id="KW-0963">Cytoplasm</keyword>
<comment type="catalytic activity">
    <reaction evidence="12">
        <text>GTP + H2O = GDP + phosphate + H(+)</text>
        <dbReference type="Rhea" id="RHEA:19669"/>
        <dbReference type="ChEBI" id="CHEBI:15377"/>
        <dbReference type="ChEBI" id="CHEBI:15378"/>
        <dbReference type="ChEBI" id="CHEBI:37565"/>
        <dbReference type="ChEBI" id="CHEBI:43474"/>
        <dbReference type="ChEBI" id="CHEBI:58189"/>
        <dbReference type="EC" id="3.6.5.3"/>
    </reaction>
</comment>
<evidence type="ECO:0000256" key="6">
    <source>
        <dbReference type="ARBA" id="ARBA00022917"/>
    </source>
</evidence>
<feature type="domain" description="Tr-type G" evidence="13">
    <location>
        <begin position="10"/>
        <end position="204"/>
    </location>
</feature>
<dbReference type="EC" id="3.6.5.3" evidence="12"/>
<dbReference type="GO" id="GO:0005525">
    <property type="term" value="F:GTP binding"/>
    <property type="evidence" value="ECO:0007669"/>
    <property type="project" value="UniProtKB-UniRule"/>
</dbReference>
<protein>
    <recommendedName>
        <fullName evidence="8 12">Elongation factor Tu</fullName>
        <shortName evidence="12">EF-Tu</shortName>
        <ecNumber evidence="12">3.6.5.3</ecNumber>
    </recommendedName>
</protein>
<gene>
    <name evidence="12" type="primary">tuf</name>
    <name evidence="14" type="ORF">DES35_101173</name>
</gene>
<dbReference type="SUPFAM" id="SSF52540">
    <property type="entry name" value="P-loop containing nucleoside triphosphate hydrolases"/>
    <property type="match status" value="1"/>
</dbReference>
<dbReference type="PROSITE" id="PS51722">
    <property type="entry name" value="G_TR_2"/>
    <property type="match status" value="1"/>
</dbReference>
<organism evidence="14 15">
    <name type="scientific">Schleiferia thermophila</name>
    <dbReference type="NCBI Taxonomy" id="884107"/>
    <lineage>
        <taxon>Bacteria</taxon>
        <taxon>Pseudomonadati</taxon>
        <taxon>Bacteroidota</taxon>
        <taxon>Flavobacteriia</taxon>
        <taxon>Flavobacteriales</taxon>
        <taxon>Schleiferiaceae</taxon>
        <taxon>Schleiferia</taxon>
    </lineage>
</organism>
<dbReference type="NCBIfam" id="NF009372">
    <property type="entry name" value="PRK12735.1"/>
    <property type="match status" value="1"/>
</dbReference>
<dbReference type="CDD" id="cd03707">
    <property type="entry name" value="EFTU_III"/>
    <property type="match status" value="1"/>
</dbReference>
<dbReference type="InterPro" id="IPR041709">
    <property type="entry name" value="EF-Tu_GTP-bd"/>
</dbReference>
<evidence type="ECO:0000256" key="5">
    <source>
        <dbReference type="ARBA" id="ARBA00022801"/>
    </source>
</evidence>
<evidence type="ECO:0000313" key="14">
    <source>
        <dbReference type="EMBL" id="RCX04899.1"/>
    </source>
</evidence>
<evidence type="ECO:0000256" key="9">
    <source>
        <dbReference type="ARBA" id="ARBA00058140"/>
    </source>
</evidence>
<dbReference type="GO" id="GO:0003746">
    <property type="term" value="F:translation elongation factor activity"/>
    <property type="evidence" value="ECO:0007669"/>
    <property type="project" value="UniProtKB-UniRule"/>
</dbReference>
<evidence type="ECO:0000256" key="10">
    <source>
        <dbReference type="ARBA" id="ARBA00063778"/>
    </source>
</evidence>
<keyword evidence="4 12" id="KW-0251">Elongation factor</keyword>